<gene>
    <name evidence="2" type="ORF">SCP_0300800</name>
</gene>
<keyword evidence="3" id="KW-1185">Reference proteome</keyword>
<evidence type="ECO:0000313" key="3">
    <source>
        <dbReference type="Proteomes" id="UP000287166"/>
    </source>
</evidence>
<protein>
    <submittedName>
        <fullName evidence="2">Uncharacterized protein</fullName>
    </submittedName>
</protein>
<feature type="region of interest" description="Disordered" evidence="1">
    <location>
        <begin position="310"/>
        <end position="344"/>
    </location>
</feature>
<proteinExistence type="predicted"/>
<name>A0A401GE16_9APHY</name>
<reference evidence="2 3" key="1">
    <citation type="journal article" date="2018" name="Sci. Rep.">
        <title>Genome sequence of the cauliflower mushroom Sparassis crispa (Hanabiratake) and its association with beneficial usage.</title>
        <authorList>
            <person name="Kiyama R."/>
            <person name="Furutani Y."/>
            <person name="Kawaguchi K."/>
            <person name="Nakanishi T."/>
        </authorList>
    </citation>
    <scope>NUCLEOTIDE SEQUENCE [LARGE SCALE GENOMIC DNA]</scope>
</reference>
<dbReference type="OrthoDB" id="3270670at2759"/>
<dbReference type="Proteomes" id="UP000287166">
    <property type="component" value="Unassembled WGS sequence"/>
</dbReference>
<accession>A0A401GE16</accession>
<sequence length="554" mass="61997">MQRRLDLGLPSQSFLKVRTEILDERWKALPPEEHPKYSEKAKQIDEEKAKRQSPASADDYAMLAKKMSAVVNTSIKEWQKHLPGWSVHLKMGGTFGVNGGLKSWEFDVPCFGGIKYRQFTDGDGTGRWKKFDDHFMSYLKHQHRISEGWTSDDAGNTMLPPYQKTWTYDDFLQRLLLYFERHWEHQTNTTTIPWDSIVEDPSAFLAIDLPADFIFKRPSDYSFPELIELYSHLSVAEQELLEAPVIFSNEASHPHPPPLAQTLYATMNTDQDNGMSKLHTYQLVLLDLAVSAHTETNVSPPAQSGTVIKYSESSQRNIVPPDPTVSSSAATSSCPEPVSPARPTPAAISHSIYHPSPCSPSPTHEVKCERSDADSFIFELAPPSPPPPISNHSPLAEVPLRATGACSAMRKMMSVFRLDPFAVHNGHGAAVAALPLMEVHLEYSLVPQSPEPEDNHQYASHHIYRYYQYPPGHLSSSPAPSIYAGTYDALGDESQWLFRDWDLEYRSGPVDEPSSSFASIMTPVQSLYWGMQHGMEANIPFPTTSFLGVAAEHS</sequence>
<dbReference type="AlphaFoldDB" id="A0A401GE16"/>
<dbReference type="RefSeq" id="XP_027611278.1">
    <property type="nucleotide sequence ID" value="XM_027755477.1"/>
</dbReference>
<dbReference type="STRING" id="139825.A0A401GE16"/>
<organism evidence="2 3">
    <name type="scientific">Sparassis crispa</name>
    <dbReference type="NCBI Taxonomy" id="139825"/>
    <lineage>
        <taxon>Eukaryota</taxon>
        <taxon>Fungi</taxon>
        <taxon>Dikarya</taxon>
        <taxon>Basidiomycota</taxon>
        <taxon>Agaricomycotina</taxon>
        <taxon>Agaricomycetes</taxon>
        <taxon>Polyporales</taxon>
        <taxon>Sparassidaceae</taxon>
        <taxon>Sparassis</taxon>
    </lineage>
</organism>
<evidence type="ECO:0000256" key="1">
    <source>
        <dbReference type="SAM" id="MobiDB-lite"/>
    </source>
</evidence>
<dbReference type="EMBL" id="BFAD01000003">
    <property type="protein sequence ID" value="GBE80365.1"/>
    <property type="molecule type" value="Genomic_DNA"/>
</dbReference>
<dbReference type="InParanoid" id="A0A401GE16"/>
<feature type="region of interest" description="Disordered" evidence="1">
    <location>
        <begin position="32"/>
        <end position="56"/>
    </location>
</feature>
<evidence type="ECO:0000313" key="2">
    <source>
        <dbReference type="EMBL" id="GBE80365.1"/>
    </source>
</evidence>
<feature type="compositionally biased region" description="Basic and acidic residues" evidence="1">
    <location>
        <begin position="32"/>
        <end position="50"/>
    </location>
</feature>
<dbReference type="GeneID" id="38777282"/>
<comment type="caution">
    <text evidence="2">The sequence shown here is derived from an EMBL/GenBank/DDBJ whole genome shotgun (WGS) entry which is preliminary data.</text>
</comment>
<feature type="compositionally biased region" description="Polar residues" evidence="1">
    <location>
        <begin position="324"/>
        <end position="334"/>
    </location>
</feature>